<keyword evidence="2" id="KW-1185">Reference proteome</keyword>
<dbReference type="Proteomes" id="UP001189624">
    <property type="component" value="Chromosome 8"/>
</dbReference>
<reference evidence="1" key="1">
    <citation type="submission" date="2023-10" db="EMBL/GenBank/DDBJ databases">
        <authorList>
            <person name="Domelevo Entfellner J.-B."/>
        </authorList>
    </citation>
    <scope>NUCLEOTIDE SEQUENCE</scope>
</reference>
<evidence type="ECO:0000313" key="1">
    <source>
        <dbReference type="EMBL" id="CAJ1970594.1"/>
    </source>
</evidence>
<evidence type="ECO:0000313" key="2">
    <source>
        <dbReference type="Proteomes" id="UP001189624"/>
    </source>
</evidence>
<proteinExistence type="predicted"/>
<dbReference type="AlphaFoldDB" id="A0AA86STG7"/>
<organism evidence="1 2">
    <name type="scientific">Sphenostylis stenocarpa</name>
    <dbReference type="NCBI Taxonomy" id="92480"/>
    <lineage>
        <taxon>Eukaryota</taxon>
        <taxon>Viridiplantae</taxon>
        <taxon>Streptophyta</taxon>
        <taxon>Embryophyta</taxon>
        <taxon>Tracheophyta</taxon>
        <taxon>Spermatophyta</taxon>
        <taxon>Magnoliopsida</taxon>
        <taxon>eudicotyledons</taxon>
        <taxon>Gunneridae</taxon>
        <taxon>Pentapetalae</taxon>
        <taxon>rosids</taxon>
        <taxon>fabids</taxon>
        <taxon>Fabales</taxon>
        <taxon>Fabaceae</taxon>
        <taxon>Papilionoideae</taxon>
        <taxon>50 kb inversion clade</taxon>
        <taxon>NPAAA clade</taxon>
        <taxon>indigoferoid/millettioid clade</taxon>
        <taxon>Phaseoleae</taxon>
        <taxon>Sphenostylis</taxon>
    </lineage>
</organism>
<dbReference type="EMBL" id="OY731405">
    <property type="protein sequence ID" value="CAJ1970594.1"/>
    <property type="molecule type" value="Genomic_DNA"/>
</dbReference>
<protein>
    <submittedName>
        <fullName evidence="1">Uncharacterized protein</fullName>
    </submittedName>
</protein>
<name>A0AA86STG7_9FABA</name>
<gene>
    <name evidence="1" type="ORF">AYBTSS11_LOCUS22579</name>
</gene>
<accession>A0AA86STG7</accession>
<dbReference type="Gramene" id="rna-AYBTSS11_LOCUS22579">
    <property type="protein sequence ID" value="CAJ1970594.1"/>
    <property type="gene ID" value="gene-AYBTSS11_LOCUS22579"/>
</dbReference>
<sequence length="59" mass="6927">MSCVQRTLNNHACMQSAATLKVADNRCYAYVDMREEYFTLRKRKFKSACGKCEGREERK</sequence>